<evidence type="ECO:0000313" key="1">
    <source>
        <dbReference type="EMBL" id="KKK68639.1"/>
    </source>
</evidence>
<protein>
    <submittedName>
        <fullName evidence="1">Uncharacterized protein</fullName>
    </submittedName>
</protein>
<name>A0A0F8ZQF1_9ZZZZ</name>
<dbReference type="AlphaFoldDB" id="A0A0F8ZQF1"/>
<accession>A0A0F8ZQF1</accession>
<organism evidence="1">
    <name type="scientific">marine sediment metagenome</name>
    <dbReference type="NCBI Taxonomy" id="412755"/>
    <lineage>
        <taxon>unclassified sequences</taxon>
        <taxon>metagenomes</taxon>
        <taxon>ecological metagenomes</taxon>
    </lineage>
</organism>
<sequence>MVRHLPIVSLIFVLCSVVKLSASDVPGTLNDYIDRELLTWVNDARIVDAIAEQNLRHRQMNILAAAPVAVIRPAAPSSQTKVATAAPVVAFLKNQIARSDGQIAEVKLLDAYGLTVITSGTASVYFKGGKPKSSNRFSPPSGVFVIDQVAIDDSTKAHQSRVSMPITEPSNGAIIGVITVELEAASFF</sequence>
<reference evidence="1" key="1">
    <citation type="journal article" date="2015" name="Nature">
        <title>Complex archaea that bridge the gap between prokaryotes and eukaryotes.</title>
        <authorList>
            <person name="Spang A."/>
            <person name="Saw J.H."/>
            <person name="Jorgensen S.L."/>
            <person name="Zaremba-Niedzwiedzka K."/>
            <person name="Martijn J."/>
            <person name="Lind A.E."/>
            <person name="van Eijk R."/>
            <person name="Schleper C."/>
            <person name="Guy L."/>
            <person name="Ettema T.J."/>
        </authorList>
    </citation>
    <scope>NUCLEOTIDE SEQUENCE</scope>
</reference>
<dbReference type="EMBL" id="LAZR01059035">
    <property type="protein sequence ID" value="KKK68639.1"/>
    <property type="molecule type" value="Genomic_DNA"/>
</dbReference>
<comment type="caution">
    <text evidence="1">The sequence shown here is derived from an EMBL/GenBank/DDBJ whole genome shotgun (WGS) entry which is preliminary data.</text>
</comment>
<proteinExistence type="predicted"/>
<gene>
    <name evidence="1" type="ORF">LCGC14_2942040</name>
</gene>